<name>A0A164MU74_9CRUS</name>
<feature type="signal peptide" evidence="2">
    <location>
        <begin position="1"/>
        <end position="27"/>
    </location>
</feature>
<reference evidence="3 4" key="1">
    <citation type="submission" date="2016-03" db="EMBL/GenBank/DDBJ databases">
        <title>EvidentialGene: Evidence-directed Construction of Genes on Genomes.</title>
        <authorList>
            <person name="Gilbert D.G."/>
            <person name="Choi J.-H."/>
            <person name="Mockaitis K."/>
            <person name="Colbourne J."/>
            <person name="Pfrender M."/>
        </authorList>
    </citation>
    <scope>NUCLEOTIDE SEQUENCE [LARGE SCALE GENOMIC DNA]</scope>
    <source>
        <strain evidence="3 4">Xinb3</strain>
        <tissue evidence="3">Complete organism</tissue>
    </source>
</reference>
<dbReference type="Proteomes" id="UP000076858">
    <property type="component" value="Unassembled WGS sequence"/>
</dbReference>
<feature type="chain" id="PRO_5007851840" evidence="2">
    <location>
        <begin position="28"/>
        <end position="150"/>
    </location>
</feature>
<feature type="region of interest" description="Disordered" evidence="1">
    <location>
        <begin position="129"/>
        <end position="150"/>
    </location>
</feature>
<gene>
    <name evidence="3" type="ORF">APZ42_031474</name>
</gene>
<protein>
    <submittedName>
        <fullName evidence="3">Uncharacterized protein</fullName>
    </submittedName>
</protein>
<accession>A0A164MU74</accession>
<feature type="region of interest" description="Disordered" evidence="1">
    <location>
        <begin position="78"/>
        <end position="99"/>
    </location>
</feature>
<evidence type="ECO:0000256" key="2">
    <source>
        <dbReference type="SAM" id="SignalP"/>
    </source>
</evidence>
<dbReference type="EMBL" id="LRGB01002951">
    <property type="protein sequence ID" value="KZS05366.1"/>
    <property type="molecule type" value="Genomic_DNA"/>
</dbReference>
<dbReference type="AlphaFoldDB" id="A0A164MU74"/>
<keyword evidence="4" id="KW-1185">Reference proteome</keyword>
<keyword evidence="2" id="KW-0732">Signal</keyword>
<organism evidence="3 4">
    <name type="scientific">Daphnia magna</name>
    <dbReference type="NCBI Taxonomy" id="35525"/>
    <lineage>
        <taxon>Eukaryota</taxon>
        <taxon>Metazoa</taxon>
        <taxon>Ecdysozoa</taxon>
        <taxon>Arthropoda</taxon>
        <taxon>Crustacea</taxon>
        <taxon>Branchiopoda</taxon>
        <taxon>Diplostraca</taxon>
        <taxon>Cladocera</taxon>
        <taxon>Anomopoda</taxon>
        <taxon>Daphniidae</taxon>
        <taxon>Daphnia</taxon>
    </lineage>
</organism>
<evidence type="ECO:0000256" key="1">
    <source>
        <dbReference type="SAM" id="MobiDB-lite"/>
    </source>
</evidence>
<evidence type="ECO:0000313" key="4">
    <source>
        <dbReference type="Proteomes" id="UP000076858"/>
    </source>
</evidence>
<comment type="caution">
    <text evidence="3">The sequence shown here is derived from an EMBL/GenBank/DDBJ whole genome shotgun (WGS) entry which is preliminary data.</text>
</comment>
<sequence>MDLTMRAKCSLLLLYLGFTADPDKASGSPAFPLSSPPGSNGCRFYYGPLDSPAPELKPELLIIRPPVDMKVKGKTWGLWDGPGKPPFTDPSPMGSCSPFTRSTTLLAGLGSGADNNYDDWDKQMEVEMNLDSDNDGRHKRNPIEDSSSDD</sequence>
<evidence type="ECO:0000313" key="3">
    <source>
        <dbReference type="EMBL" id="KZS05366.1"/>
    </source>
</evidence>
<proteinExistence type="predicted"/>